<proteinExistence type="predicted"/>
<gene>
    <name evidence="1" type="ORF">HYC85_010810</name>
</gene>
<comment type="caution">
    <text evidence="1">The sequence shown here is derived from an EMBL/GenBank/DDBJ whole genome shotgun (WGS) entry which is preliminary data.</text>
</comment>
<evidence type="ECO:0000313" key="1">
    <source>
        <dbReference type="EMBL" id="KAF5952866.1"/>
    </source>
</evidence>
<reference evidence="1 2" key="2">
    <citation type="submission" date="2020-07" db="EMBL/GenBank/DDBJ databases">
        <title>Genome assembly of wild tea tree DASZ reveals pedigree and selection history of tea varieties.</title>
        <authorList>
            <person name="Zhang W."/>
        </authorList>
    </citation>
    <scope>NUCLEOTIDE SEQUENCE [LARGE SCALE GENOMIC DNA]</scope>
    <source>
        <strain evidence="2">cv. G240</strain>
        <tissue evidence="1">Leaf</tissue>
    </source>
</reference>
<name>A0A7J7HLP6_CAMSI</name>
<accession>A0A7J7HLP6</accession>
<evidence type="ECO:0000313" key="2">
    <source>
        <dbReference type="Proteomes" id="UP000593564"/>
    </source>
</evidence>
<keyword evidence="2" id="KW-1185">Reference proteome</keyword>
<dbReference type="Proteomes" id="UP000593564">
    <property type="component" value="Unassembled WGS sequence"/>
</dbReference>
<protein>
    <submittedName>
        <fullName evidence="1">Uncharacterized protein</fullName>
    </submittedName>
</protein>
<dbReference type="AlphaFoldDB" id="A0A7J7HLP6"/>
<organism evidence="1 2">
    <name type="scientific">Camellia sinensis</name>
    <name type="common">Tea plant</name>
    <name type="synonym">Thea sinensis</name>
    <dbReference type="NCBI Taxonomy" id="4442"/>
    <lineage>
        <taxon>Eukaryota</taxon>
        <taxon>Viridiplantae</taxon>
        <taxon>Streptophyta</taxon>
        <taxon>Embryophyta</taxon>
        <taxon>Tracheophyta</taxon>
        <taxon>Spermatophyta</taxon>
        <taxon>Magnoliopsida</taxon>
        <taxon>eudicotyledons</taxon>
        <taxon>Gunneridae</taxon>
        <taxon>Pentapetalae</taxon>
        <taxon>asterids</taxon>
        <taxon>Ericales</taxon>
        <taxon>Theaceae</taxon>
        <taxon>Camellia</taxon>
    </lineage>
</organism>
<sequence length="56" mass="6377">MIQFPTVLKSQLYDKGSINITTKFSTCAITVNQDPERMNIHNDIEDITNGFTVFLL</sequence>
<reference evidence="2" key="1">
    <citation type="journal article" date="2020" name="Nat. Commun.">
        <title>Genome assembly of wild tea tree DASZ reveals pedigree and selection history of tea varieties.</title>
        <authorList>
            <person name="Zhang W."/>
            <person name="Zhang Y."/>
            <person name="Qiu H."/>
            <person name="Guo Y."/>
            <person name="Wan H."/>
            <person name="Zhang X."/>
            <person name="Scossa F."/>
            <person name="Alseekh S."/>
            <person name="Zhang Q."/>
            <person name="Wang P."/>
            <person name="Xu L."/>
            <person name="Schmidt M.H."/>
            <person name="Jia X."/>
            <person name="Li D."/>
            <person name="Zhu A."/>
            <person name="Guo F."/>
            <person name="Chen W."/>
            <person name="Ni D."/>
            <person name="Usadel B."/>
            <person name="Fernie A.R."/>
            <person name="Wen W."/>
        </authorList>
    </citation>
    <scope>NUCLEOTIDE SEQUENCE [LARGE SCALE GENOMIC DNA]</scope>
    <source>
        <strain evidence="2">cv. G240</strain>
    </source>
</reference>
<dbReference type="EMBL" id="JACBKZ010000004">
    <property type="protein sequence ID" value="KAF5952866.1"/>
    <property type="molecule type" value="Genomic_DNA"/>
</dbReference>